<dbReference type="EMBL" id="CP062222">
    <property type="protein sequence ID" value="QTC89667.1"/>
    <property type="molecule type" value="Genomic_DNA"/>
</dbReference>
<feature type="transmembrane region" description="Helical" evidence="1">
    <location>
        <begin position="94"/>
        <end position="111"/>
    </location>
</feature>
<keyword evidence="1" id="KW-0812">Transmembrane</keyword>
<dbReference type="KEGG" id="bgoe:IFJ75_10075"/>
<evidence type="ECO:0000313" key="3">
    <source>
        <dbReference type="Proteomes" id="UP000663918"/>
    </source>
</evidence>
<feature type="transmembrane region" description="Helical" evidence="1">
    <location>
        <begin position="148"/>
        <end position="171"/>
    </location>
</feature>
<feature type="transmembrane region" description="Helical" evidence="1">
    <location>
        <begin position="12"/>
        <end position="31"/>
    </location>
</feature>
<proteinExistence type="predicted"/>
<sequence>MTRLIESGMWRIPMWGGAVTVLLLPLIFHAPWTGFDYLVAGGMLAVAGALVELAMRAPGGLAYKGGALIAVAASVLLLWVCGAVGFLGDEGNPANLLFLGVIGAAVVGAVLGRFTPMGMARAMFAAAALQMLIGAVALPLGWASPGGAGLYEVALGTTVFTVLWLIAFGLFRMAAEAGR</sequence>
<gene>
    <name evidence="2" type="ORF">IFJ75_10075</name>
</gene>
<dbReference type="RefSeq" id="WP_207867826.1">
    <property type="nucleotide sequence ID" value="NZ_CP062222.1"/>
</dbReference>
<feature type="transmembrane region" description="Helical" evidence="1">
    <location>
        <begin position="37"/>
        <end position="55"/>
    </location>
</feature>
<accession>A0A975GUB9</accession>
<feature type="transmembrane region" description="Helical" evidence="1">
    <location>
        <begin position="67"/>
        <end position="88"/>
    </location>
</feature>
<evidence type="ECO:0000256" key="1">
    <source>
        <dbReference type="SAM" id="Phobius"/>
    </source>
</evidence>
<dbReference type="Proteomes" id="UP000663918">
    <property type="component" value="Chromosome"/>
</dbReference>
<organism evidence="2 3">
    <name type="scientific">Brevundimonas goettingensis</name>
    <dbReference type="NCBI Taxonomy" id="2774190"/>
    <lineage>
        <taxon>Bacteria</taxon>
        <taxon>Pseudomonadati</taxon>
        <taxon>Pseudomonadota</taxon>
        <taxon>Alphaproteobacteria</taxon>
        <taxon>Caulobacterales</taxon>
        <taxon>Caulobacteraceae</taxon>
        <taxon>Brevundimonas</taxon>
    </lineage>
</organism>
<evidence type="ECO:0000313" key="2">
    <source>
        <dbReference type="EMBL" id="QTC89667.1"/>
    </source>
</evidence>
<keyword evidence="1" id="KW-1133">Transmembrane helix</keyword>
<protein>
    <submittedName>
        <fullName evidence="2">Uncharacterized protein</fullName>
    </submittedName>
</protein>
<keyword evidence="3" id="KW-1185">Reference proteome</keyword>
<keyword evidence="1" id="KW-0472">Membrane</keyword>
<dbReference type="AlphaFoldDB" id="A0A975GUB9"/>
<feature type="transmembrane region" description="Helical" evidence="1">
    <location>
        <begin position="123"/>
        <end position="142"/>
    </location>
</feature>
<name>A0A975GUB9_9CAUL</name>
<reference evidence="2" key="1">
    <citation type="submission" date="2020-09" db="EMBL/GenBank/DDBJ databases">
        <title>Brevundimonas sp. LVF2 isolated from a puddle in Goettingen, Germany.</title>
        <authorList>
            <person name="Friedrich I."/>
            <person name="Klassen A."/>
            <person name="Hannes N."/>
            <person name="Schneider D."/>
            <person name="Hertel R."/>
            <person name="Daniel R."/>
        </authorList>
    </citation>
    <scope>NUCLEOTIDE SEQUENCE</scope>
    <source>
        <strain evidence="2">LVF2</strain>
    </source>
</reference>